<keyword evidence="3" id="KW-0472">Membrane</keyword>
<comment type="caution">
    <text evidence="4">The sequence shown here is derived from an EMBL/GenBank/DDBJ whole genome shotgun (WGS) entry which is preliminary data.</text>
</comment>
<evidence type="ECO:0000256" key="3">
    <source>
        <dbReference type="ARBA" id="ARBA00023136"/>
    </source>
</evidence>
<dbReference type="EMBL" id="JAUSTT010000042">
    <property type="protein sequence ID" value="MDQ0178384.1"/>
    <property type="molecule type" value="Genomic_DNA"/>
</dbReference>
<keyword evidence="5" id="KW-1185">Reference proteome</keyword>
<gene>
    <name evidence="4" type="ORF">J2S08_004289</name>
</gene>
<dbReference type="InterPro" id="IPR009948">
    <property type="entry name" value="Syd"/>
</dbReference>
<dbReference type="RefSeq" id="WP_307233161.1">
    <property type="nucleotide sequence ID" value="NZ_JAUSTT010000042.1"/>
</dbReference>
<dbReference type="InterPro" id="IPR038228">
    <property type="entry name" value="Syd_sf"/>
</dbReference>
<sequence>MISSTMQFLQSIDKKEVNELQVKEALDHYFQKLLEYCNDTFGVLPQIPFDEEMNPLLYNSEPDEDDYVSWKPKIKEKQEDFEAIEAHIDVRLHPSIKEYFQSFWFLNLQGFYHSKFISLEPVEPDKDMHNFFVNQKNYEASKGKTLKNIQIGFLSPENMALMVHNETGEILQEDFETGETIIIAKSIEALIRDLRISR</sequence>
<proteinExistence type="predicted"/>
<organism evidence="4 5">
    <name type="scientific">Bacillus chungangensis</name>
    <dbReference type="NCBI Taxonomy" id="587633"/>
    <lineage>
        <taxon>Bacteria</taxon>
        <taxon>Bacillati</taxon>
        <taxon>Bacillota</taxon>
        <taxon>Bacilli</taxon>
        <taxon>Bacillales</taxon>
        <taxon>Bacillaceae</taxon>
        <taxon>Bacillus</taxon>
    </lineage>
</organism>
<dbReference type="Pfam" id="PF07348">
    <property type="entry name" value="Syd"/>
    <property type="match status" value="1"/>
</dbReference>
<keyword evidence="1" id="KW-1003">Cell membrane</keyword>
<name>A0ABT9WZ35_9BACI</name>
<dbReference type="CDD" id="cd16323">
    <property type="entry name" value="Syd"/>
    <property type="match status" value="1"/>
</dbReference>
<dbReference type="Proteomes" id="UP001223586">
    <property type="component" value="Unassembled WGS sequence"/>
</dbReference>
<evidence type="ECO:0000313" key="4">
    <source>
        <dbReference type="EMBL" id="MDQ0178384.1"/>
    </source>
</evidence>
<protein>
    <recommendedName>
        <fullName evidence="6">SecY interacting protein Syd</fullName>
    </recommendedName>
</protein>
<evidence type="ECO:0000256" key="2">
    <source>
        <dbReference type="ARBA" id="ARBA00022519"/>
    </source>
</evidence>
<dbReference type="Gene3D" id="3.40.1580.20">
    <property type="entry name" value="Syd protein"/>
    <property type="match status" value="1"/>
</dbReference>
<evidence type="ECO:0008006" key="6">
    <source>
        <dbReference type="Google" id="ProtNLM"/>
    </source>
</evidence>
<keyword evidence="2" id="KW-0997">Cell inner membrane</keyword>
<evidence type="ECO:0000313" key="5">
    <source>
        <dbReference type="Proteomes" id="UP001223586"/>
    </source>
</evidence>
<evidence type="ECO:0000256" key="1">
    <source>
        <dbReference type="ARBA" id="ARBA00022475"/>
    </source>
</evidence>
<reference evidence="4 5" key="1">
    <citation type="submission" date="2023-07" db="EMBL/GenBank/DDBJ databases">
        <title>Genomic Encyclopedia of Type Strains, Phase IV (KMG-IV): sequencing the most valuable type-strain genomes for metagenomic binning, comparative biology and taxonomic classification.</title>
        <authorList>
            <person name="Goeker M."/>
        </authorList>
    </citation>
    <scope>NUCLEOTIDE SEQUENCE [LARGE SCALE GENOMIC DNA]</scope>
    <source>
        <strain evidence="4 5">DSM 23837</strain>
    </source>
</reference>
<accession>A0ABT9WZ35</accession>